<dbReference type="SUPFAM" id="SSF55729">
    <property type="entry name" value="Acyl-CoA N-acyltransferases (Nat)"/>
    <property type="match status" value="1"/>
</dbReference>
<dbReference type="Pfam" id="PF00583">
    <property type="entry name" value="Acetyltransf_1"/>
    <property type="match status" value="1"/>
</dbReference>
<dbReference type="InterPro" id="IPR000182">
    <property type="entry name" value="GNAT_dom"/>
</dbReference>
<dbReference type="EC" id="2.3.1.-" evidence="2"/>
<dbReference type="CDD" id="cd04301">
    <property type="entry name" value="NAT_SF"/>
    <property type="match status" value="1"/>
</dbReference>
<dbReference type="PANTHER" id="PTHR47542:SF2">
    <property type="entry name" value="ACYL-COA N-ACYLTRANSFERASES (NAT) SUPERFAMILY PROTEIN"/>
    <property type="match status" value="1"/>
</dbReference>
<evidence type="ECO:0000259" key="1">
    <source>
        <dbReference type="PROSITE" id="PS51186"/>
    </source>
</evidence>
<dbReference type="AlphaFoldDB" id="A0AAW9NUT3"/>
<dbReference type="Proteomes" id="UP001344888">
    <property type="component" value="Unassembled WGS sequence"/>
</dbReference>
<dbReference type="RefSeq" id="WP_326124804.1">
    <property type="nucleotide sequence ID" value="NZ_JARSFG010000023.1"/>
</dbReference>
<gene>
    <name evidence="2" type="ORF">P9B03_17170</name>
</gene>
<evidence type="ECO:0000313" key="3">
    <source>
        <dbReference type="Proteomes" id="UP001344888"/>
    </source>
</evidence>
<sequence>MEIKIIPPQDVKEISIYLEKMNTKSSSHIGFCGEQNEEIYDSLMNDFSDLELGDSFLVVYDQSNIVGAIGLDIDLDGEYADIWGPFVTDDNIDVAQALWNKAILKIPQEVKSCSFFINKDNLFVKEFVMQNNAQYSGTDLVLHITRSIFTKEAITTSEKIDKEYYDSFVSLHDEIFPKTYFNSHSILNRLNSRNDLLIIKGNESKIKGYVYIEAKPEHKEGNIEYIAVSTEFRGQGVGKMLIIGALKKLFSYPSIDEITICVSCENEAAINLYKSVGFKEKYVLDSYDLTVNN</sequence>
<evidence type="ECO:0000313" key="2">
    <source>
        <dbReference type="EMBL" id="MEC1180237.1"/>
    </source>
</evidence>
<accession>A0AAW9NUT3</accession>
<name>A0AAW9NUT3_9BACL</name>
<dbReference type="Gene3D" id="3.40.630.30">
    <property type="match status" value="1"/>
</dbReference>
<reference evidence="2 3" key="1">
    <citation type="submission" date="2023-03" db="EMBL/GenBank/DDBJ databases">
        <title>Bacillus Genome Sequencing.</title>
        <authorList>
            <person name="Dunlap C."/>
        </authorList>
    </citation>
    <scope>NUCLEOTIDE SEQUENCE [LARGE SCALE GENOMIC DNA]</scope>
    <source>
        <strain evidence="2 3">B-59205</strain>
    </source>
</reference>
<organism evidence="2 3">
    <name type="scientific">Metasolibacillus meyeri</name>
    <dbReference type="NCBI Taxonomy" id="1071052"/>
    <lineage>
        <taxon>Bacteria</taxon>
        <taxon>Bacillati</taxon>
        <taxon>Bacillota</taxon>
        <taxon>Bacilli</taxon>
        <taxon>Bacillales</taxon>
        <taxon>Caryophanaceae</taxon>
        <taxon>Metasolibacillus</taxon>
    </lineage>
</organism>
<protein>
    <submittedName>
        <fullName evidence="2">N-acetyltransferase</fullName>
        <ecNumber evidence="2">2.3.1.-</ecNumber>
    </submittedName>
</protein>
<dbReference type="EMBL" id="JARSFG010000023">
    <property type="protein sequence ID" value="MEC1180237.1"/>
    <property type="molecule type" value="Genomic_DNA"/>
</dbReference>
<keyword evidence="2" id="KW-0012">Acyltransferase</keyword>
<proteinExistence type="predicted"/>
<keyword evidence="2" id="KW-0808">Transferase</keyword>
<feature type="domain" description="N-acetyltransferase" evidence="1">
    <location>
        <begin position="155"/>
        <end position="293"/>
    </location>
</feature>
<dbReference type="GO" id="GO:0016747">
    <property type="term" value="F:acyltransferase activity, transferring groups other than amino-acyl groups"/>
    <property type="evidence" value="ECO:0007669"/>
    <property type="project" value="InterPro"/>
</dbReference>
<keyword evidence="3" id="KW-1185">Reference proteome</keyword>
<comment type="caution">
    <text evidence="2">The sequence shown here is derived from an EMBL/GenBank/DDBJ whole genome shotgun (WGS) entry which is preliminary data.</text>
</comment>
<dbReference type="PANTHER" id="PTHR47542">
    <property type="entry name" value="ACYL-COA N-ACYLTRANSFERASES (NAT) SUPERFAMILY PROTEIN"/>
    <property type="match status" value="1"/>
</dbReference>
<dbReference type="InterPro" id="IPR016181">
    <property type="entry name" value="Acyl_CoA_acyltransferase"/>
</dbReference>
<dbReference type="PROSITE" id="PS51186">
    <property type="entry name" value="GNAT"/>
    <property type="match status" value="1"/>
</dbReference>